<accession>A0ABY3SBI6</accession>
<dbReference type="Gene3D" id="3.30.300.30">
    <property type="match status" value="1"/>
</dbReference>
<dbReference type="GO" id="GO:0016874">
    <property type="term" value="F:ligase activity"/>
    <property type="evidence" value="ECO:0007669"/>
    <property type="project" value="UniProtKB-KW"/>
</dbReference>
<dbReference type="InterPro" id="IPR045851">
    <property type="entry name" value="AMP-bd_C_sf"/>
</dbReference>
<evidence type="ECO:0000313" key="2">
    <source>
        <dbReference type="EMBL" id="UJF31354.1"/>
    </source>
</evidence>
<dbReference type="Gene3D" id="3.40.50.12780">
    <property type="entry name" value="N-terminal domain of ligase-like"/>
    <property type="match status" value="1"/>
</dbReference>
<organism evidence="2 3">
    <name type="scientific">Paenibacillus hexagrammi</name>
    <dbReference type="NCBI Taxonomy" id="2908839"/>
    <lineage>
        <taxon>Bacteria</taxon>
        <taxon>Bacillati</taxon>
        <taxon>Bacillota</taxon>
        <taxon>Bacilli</taxon>
        <taxon>Bacillales</taxon>
        <taxon>Paenibacillaceae</taxon>
        <taxon>Paenibacillus</taxon>
    </lineage>
</organism>
<dbReference type="PANTHER" id="PTHR43767:SF10">
    <property type="entry name" value="SURFACTIN SYNTHASE SUBUNIT 1"/>
    <property type="match status" value="1"/>
</dbReference>
<proteinExistence type="predicted"/>
<dbReference type="InterPro" id="IPR050237">
    <property type="entry name" value="ATP-dep_AMP-bd_enzyme"/>
</dbReference>
<keyword evidence="2" id="KW-0436">Ligase</keyword>
<gene>
    <name evidence="2" type="ORF">L0M14_16075</name>
</gene>
<sequence>MVKGPSIFSGYWAQPELTSVKLQDGWLHTGDMVYQGGDGLLYIAGRKDDMIIRGGMNIYPVEIEDVLLRDPRIREAVVYGVPDTKFGHKLIITVVPQEDCLITPSDVLQLCREHLASYQYPDDIQIVDAMERNATGKTLRKRVI</sequence>
<dbReference type="EMBL" id="CP090978">
    <property type="protein sequence ID" value="UJF31354.1"/>
    <property type="molecule type" value="Genomic_DNA"/>
</dbReference>
<evidence type="ECO:0000313" key="3">
    <source>
        <dbReference type="Proteomes" id="UP001649230"/>
    </source>
</evidence>
<reference evidence="2 3" key="1">
    <citation type="journal article" date="2024" name="Int. J. Syst. Evol. Microbiol.">
        <title>Paenibacillus hexagrammi sp. nov., a novel bacterium isolated from the gut content of Hexagrammos agrammus.</title>
        <authorList>
            <person name="Jung H.K."/>
            <person name="Kim D.G."/>
            <person name="Zin H."/>
            <person name="Park J."/>
            <person name="Jung H."/>
            <person name="Kim Y.O."/>
            <person name="Kong H.J."/>
            <person name="Kim J.W."/>
            <person name="Kim Y.S."/>
        </authorList>
    </citation>
    <scope>NUCLEOTIDE SEQUENCE [LARGE SCALE GENOMIC DNA]</scope>
    <source>
        <strain evidence="2 3">YPD9-1</strain>
    </source>
</reference>
<dbReference type="Pfam" id="PF13193">
    <property type="entry name" value="AMP-binding_C"/>
    <property type="match status" value="1"/>
</dbReference>
<dbReference type="InterPro" id="IPR042099">
    <property type="entry name" value="ANL_N_sf"/>
</dbReference>
<dbReference type="SUPFAM" id="SSF56801">
    <property type="entry name" value="Acetyl-CoA synthetase-like"/>
    <property type="match status" value="1"/>
</dbReference>
<name>A0ABY3SBI6_9BACL</name>
<protein>
    <submittedName>
        <fullName evidence="2">Fatty acid--CoA ligase family protein</fullName>
    </submittedName>
</protein>
<dbReference type="CDD" id="cd04433">
    <property type="entry name" value="AFD_class_I"/>
    <property type="match status" value="1"/>
</dbReference>
<dbReference type="PANTHER" id="PTHR43767">
    <property type="entry name" value="LONG-CHAIN-FATTY-ACID--COA LIGASE"/>
    <property type="match status" value="1"/>
</dbReference>
<evidence type="ECO:0000259" key="1">
    <source>
        <dbReference type="Pfam" id="PF13193"/>
    </source>
</evidence>
<feature type="domain" description="AMP-binding enzyme C-terminal" evidence="1">
    <location>
        <begin position="62"/>
        <end position="137"/>
    </location>
</feature>
<keyword evidence="3" id="KW-1185">Reference proteome</keyword>
<dbReference type="Proteomes" id="UP001649230">
    <property type="component" value="Chromosome"/>
</dbReference>
<dbReference type="RefSeq" id="WP_235117700.1">
    <property type="nucleotide sequence ID" value="NZ_CP090978.1"/>
</dbReference>
<dbReference type="InterPro" id="IPR025110">
    <property type="entry name" value="AMP-bd_C"/>
</dbReference>